<proteinExistence type="predicted"/>
<organism evidence="1">
    <name type="scientific">uncultured Acidobacteriota bacterium</name>
    <dbReference type="NCBI Taxonomy" id="171953"/>
    <lineage>
        <taxon>Bacteria</taxon>
        <taxon>Pseudomonadati</taxon>
        <taxon>Acidobacteriota</taxon>
        <taxon>environmental samples</taxon>
    </lineage>
</organism>
<dbReference type="InterPro" id="IPR049537">
    <property type="entry name" value="RelB-like"/>
</dbReference>
<dbReference type="AlphaFoldDB" id="H5SDD8"/>
<reference evidence="1" key="2">
    <citation type="journal article" date="2012" name="PLoS ONE">
        <title>A Deeply Branching Thermophilic Bacterium with an Ancient Acetyl-CoA Pathway Dominates a Subsurface Ecosystem.</title>
        <authorList>
            <person name="Takami H."/>
            <person name="Noguchi H."/>
            <person name="Takaki Y."/>
            <person name="Uchiyama I."/>
            <person name="Toyoda A."/>
            <person name="Nishi S."/>
            <person name="Chee G.-J."/>
            <person name="Arai W."/>
            <person name="Nunoura T."/>
            <person name="Itoh T."/>
            <person name="Hattori M."/>
            <person name="Takai K."/>
        </authorList>
    </citation>
    <scope>NUCLEOTIDE SEQUENCE</scope>
</reference>
<dbReference type="Pfam" id="PF18506">
    <property type="entry name" value="RelB-like"/>
    <property type="match status" value="1"/>
</dbReference>
<evidence type="ECO:0000313" key="1">
    <source>
        <dbReference type="EMBL" id="BAL54174.1"/>
    </source>
</evidence>
<protein>
    <submittedName>
        <fullName evidence="1">Hypothetical conserved protein</fullName>
    </submittedName>
</protein>
<dbReference type="EMBL" id="AP011679">
    <property type="protein sequence ID" value="BAL54174.1"/>
    <property type="molecule type" value="Genomic_DNA"/>
</dbReference>
<accession>H5SDD8</accession>
<name>H5SDD8_9BACT</name>
<sequence length="66" mass="7485">MGIPKKLVVDENNTPVAVQIDIETFAKIERILEDYALGQLIAEVAEDEALDYESARAYYEQLPENE</sequence>
<gene>
    <name evidence="1" type="ORF">HGMM_F13B08C32</name>
</gene>
<reference evidence="1" key="1">
    <citation type="journal article" date="2005" name="Environ. Microbiol.">
        <title>Genetic and functional properties of uncultivated thermophilic crenarchaeotes from a subsurface gold mine as revealed by analysis of genome fragments.</title>
        <authorList>
            <person name="Nunoura T."/>
            <person name="Hirayama H."/>
            <person name="Takami H."/>
            <person name="Oida H."/>
            <person name="Nishi S."/>
            <person name="Shimamura S."/>
            <person name="Suzuki Y."/>
            <person name="Inagaki F."/>
            <person name="Takai K."/>
            <person name="Nealson K.H."/>
            <person name="Horikoshi K."/>
        </authorList>
    </citation>
    <scope>NUCLEOTIDE SEQUENCE</scope>
</reference>